<dbReference type="RefSeq" id="WP_285489928.1">
    <property type="nucleotide sequence ID" value="NZ_BSTI01000025.1"/>
</dbReference>
<keyword evidence="1" id="KW-0472">Membrane</keyword>
<keyword evidence="1" id="KW-1133">Transmembrane helix</keyword>
<evidence type="ECO:0000313" key="3">
    <source>
        <dbReference type="Proteomes" id="UP001165136"/>
    </source>
</evidence>
<feature type="transmembrane region" description="Helical" evidence="1">
    <location>
        <begin position="202"/>
        <end position="225"/>
    </location>
</feature>
<dbReference type="Proteomes" id="UP001165136">
    <property type="component" value="Unassembled WGS sequence"/>
</dbReference>
<feature type="transmembrane region" description="Helical" evidence="1">
    <location>
        <begin position="12"/>
        <end position="36"/>
    </location>
</feature>
<evidence type="ECO:0000313" key="2">
    <source>
        <dbReference type="EMBL" id="GLY70710.1"/>
    </source>
</evidence>
<evidence type="ECO:0000256" key="1">
    <source>
        <dbReference type="SAM" id="Phobius"/>
    </source>
</evidence>
<keyword evidence="3" id="KW-1185">Reference proteome</keyword>
<feature type="transmembrane region" description="Helical" evidence="1">
    <location>
        <begin position="246"/>
        <end position="273"/>
    </location>
</feature>
<name>A0A9W6R9G9_9PSEU</name>
<protein>
    <recommendedName>
        <fullName evidence="4">DUF2079 domain-containing protein</fullName>
    </recommendedName>
</protein>
<sequence>MLAAPPALSRTRIPLALASLGFAVYAIWSVCLHRVYLATGYDLGIFEQAVRSYTHGRWPVADLKGPGFPLLGDHFHPVLLVLAPLYALHPAPETLLIAQAALLALSAVPVTRCALSTLGTKRGTLAGAGYLFSSGLLNAVTFDFHEICFAVPLVAFSAERLLRREWGAAVACAAPLVLVKEDLPLTLAAVGAYVVWQGQRRWGWAVAVAGMATTVVLVVIVLPALNPAGHYAFAGRAAALQPLDGLGMKSATLALLFVPTAFAGLRSPLSILLVPTLAWRFLSSYPNYWGPGYHYNAVLMPIAFLAAVDGLRRASGRIRSLSTAGAALTSLAVIAALLPGPPPAPSERAALQAALARIPDGATVAAGSRLAPHLTRRCRVLFFPEQPDGTTEPDWVITSKPLVGWPSPVPAQQRLLADLVEHGYTPVIDNGTVLLLRRR</sequence>
<evidence type="ECO:0008006" key="4">
    <source>
        <dbReference type="Google" id="ProtNLM"/>
    </source>
</evidence>
<comment type="caution">
    <text evidence="2">The sequence shown here is derived from an EMBL/GenBank/DDBJ whole genome shotgun (WGS) entry which is preliminary data.</text>
</comment>
<proteinExistence type="predicted"/>
<keyword evidence="1" id="KW-0812">Transmembrane</keyword>
<dbReference type="EMBL" id="BSTI01000025">
    <property type="protein sequence ID" value="GLY70710.1"/>
    <property type="molecule type" value="Genomic_DNA"/>
</dbReference>
<organism evidence="2 3">
    <name type="scientific">Amycolatopsis taiwanensis</name>
    <dbReference type="NCBI Taxonomy" id="342230"/>
    <lineage>
        <taxon>Bacteria</taxon>
        <taxon>Bacillati</taxon>
        <taxon>Actinomycetota</taxon>
        <taxon>Actinomycetes</taxon>
        <taxon>Pseudonocardiales</taxon>
        <taxon>Pseudonocardiaceae</taxon>
        <taxon>Amycolatopsis</taxon>
    </lineage>
</organism>
<dbReference type="AlphaFoldDB" id="A0A9W6R9G9"/>
<accession>A0A9W6R9G9</accession>
<dbReference type="InterPro" id="IPR018650">
    <property type="entry name" value="STSV1_Orf64"/>
</dbReference>
<gene>
    <name evidence="2" type="ORF">Atai01_73290</name>
</gene>
<reference evidence="2" key="1">
    <citation type="submission" date="2023-03" db="EMBL/GenBank/DDBJ databases">
        <title>Amycolatopsis taiwanensis NBRC 103393.</title>
        <authorList>
            <person name="Ichikawa N."/>
            <person name="Sato H."/>
            <person name="Tonouchi N."/>
        </authorList>
    </citation>
    <scope>NUCLEOTIDE SEQUENCE</scope>
    <source>
        <strain evidence="2">NBRC 103393</strain>
    </source>
</reference>
<dbReference type="Pfam" id="PF09852">
    <property type="entry name" value="DUF2079"/>
    <property type="match status" value="1"/>
</dbReference>